<evidence type="ECO:0000313" key="3">
    <source>
        <dbReference type="Proteomes" id="UP000297706"/>
    </source>
</evidence>
<reference evidence="2 3" key="1">
    <citation type="submission" date="2018-02" db="EMBL/GenBank/DDBJ databases">
        <title>A novel lanthanide dependent methylotroph, Methylotenera sp. La3113.</title>
        <authorList>
            <person name="Lv H."/>
            <person name="Tani A."/>
        </authorList>
    </citation>
    <scope>NUCLEOTIDE SEQUENCE [LARGE SCALE GENOMIC DNA]</scope>
    <source>
        <strain evidence="2 3">La3113</strain>
    </source>
</reference>
<gene>
    <name evidence="2" type="ORF">C3Y98_02595</name>
</gene>
<dbReference type="Proteomes" id="UP000297706">
    <property type="component" value="Unassembled WGS sequence"/>
</dbReference>
<proteinExistence type="predicted"/>
<keyword evidence="3" id="KW-1185">Reference proteome</keyword>
<keyword evidence="1" id="KW-1133">Transmembrane helix</keyword>
<protein>
    <submittedName>
        <fullName evidence="2">Uncharacterized protein</fullName>
    </submittedName>
</protein>
<evidence type="ECO:0000313" key="2">
    <source>
        <dbReference type="EMBL" id="TFW72514.1"/>
    </source>
</evidence>
<feature type="transmembrane region" description="Helical" evidence="1">
    <location>
        <begin position="27"/>
        <end position="48"/>
    </location>
</feature>
<accession>A0A4Y9VUR5</accession>
<keyword evidence="1" id="KW-0812">Transmembrane</keyword>
<comment type="caution">
    <text evidence="2">The sequence shown here is derived from an EMBL/GenBank/DDBJ whole genome shotgun (WGS) entry which is preliminary data.</text>
</comment>
<name>A0A4Y9VUR5_9PROT</name>
<keyword evidence="1" id="KW-0472">Membrane</keyword>
<dbReference type="AlphaFoldDB" id="A0A4Y9VUR5"/>
<sequence>MAAGSLGLITLAEVGRSYFVSSKPCSTLMISISSLALIVNATSLMLIAQKKHYGDHLKAS</sequence>
<evidence type="ECO:0000256" key="1">
    <source>
        <dbReference type="SAM" id="Phobius"/>
    </source>
</evidence>
<dbReference type="EMBL" id="PQVH01000005">
    <property type="protein sequence ID" value="TFW72514.1"/>
    <property type="molecule type" value="Genomic_DNA"/>
</dbReference>
<organism evidence="2 3">
    <name type="scientific">Methylotenera oryzisoli</name>
    <dbReference type="NCBI Taxonomy" id="2080758"/>
    <lineage>
        <taxon>Bacteria</taxon>
        <taxon>Pseudomonadati</taxon>
        <taxon>Pseudomonadota</taxon>
        <taxon>Betaproteobacteria</taxon>
        <taxon>Nitrosomonadales</taxon>
        <taxon>Methylophilaceae</taxon>
        <taxon>Methylotenera</taxon>
    </lineage>
</organism>